<dbReference type="KEGG" id="mai:MICA_1690"/>
<organism evidence="2 3">
    <name type="scientific">Micavibrio aeruginosavorus (strain ARL-13)</name>
    <dbReference type="NCBI Taxonomy" id="856793"/>
    <lineage>
        <taxon>Bacteria</taxon>
        <taxon>Pseudomonadati</taxon>
        <taxon>Bdellovibrionota</taxon>
        <taxon>Bdellovibrionia</taxon>
        <taxon>Bdellovibrionales</taxon>
        <taxon>Pseudobdellovibrionaceae</taxon>
        <taxon>Micavibrio</taxon>
    </lineage>
</organism>
<evidence type="ECO:0008006" key="4">
    <source>
        <dbReference type="Google" id="ProtNLM"/>
    </source>
</evidence>
<evidence type="ECO:0000313" key="3">
    <source>
        <dbReference type="Proteomes" id="UP000009286"/>
    </source>
</evidence>
<dbReference type="eggNOG" id="ENOG502ZCEM">
    <property type="taxonomic scope" value="Bacteria"/>
</dbReference>
<evidence type="ECO:0000256" key="1">
    <source>
        <dbReference type="SAM" id="SignalP"/>
    </source>
</evidence>
<protein>
    <recommendedName>
        <fullName evidence="4">Type VI secretion system-associated protein TagO</fullName>
    </recommendedName>
</protein>
<dbReference type="EMBL" id="CP002382">
    <property type="protein sequence ID" value="AEP10003.1"/>
    <property type="molecule type" value="Genomic_DNA"/>
</dbReference>
<dbReference type="RefSeq" id="WP_014103226.1">
    <property type="nucleotide sequence ID" value="NC_016026.1"/>
</dbReference>
<accession>G2KRP5</accession>
<gene>
    <name evidence="2" type="ordered locus">MICA_1690</name>
</gene>
<proteinExistence type="predicted"/>
<evidence type="ECO:0000313" key="2">
    <source>
        <dbReference type="EMBL" id="AEP10003.1"/>
    </source>
</evidence>
<keyword evidence="3" id="KW-1185">Reference proteome</keyword>
<dbReference type="HOGENOM" id="CLU_1155373_0_0_5"/>
<dbReference type="AlphaFoldDB" id="G2KRP5"/>
<reference evidence="2 3" key="1">
    <citation type="journal article" date="2011" name="BMC Genomics">
        <title>Genomic insights into an obligate epibiotic bacterial predator: Micavibrio aeruginosavorus ARL-13.</title>
        <authorList>
            <person name="Wang Z."/>
            <person name="Kadouri D."/>
            <person name="Wu M."/>
        </authorList>
    </citation>
    <scope>NUCLEOTIDE SEQUENCE [LARGE SCALE GENOMIC DNA]</scope>
    <source>
        <strain evidence="2 3">ARL-13</strain>
    </source>
</reference>
<sequence length="240" mass="26323">MAFFRTLTLVLCVGCAFGFSIPSYATNTTAPTSPAEAAPAKPETPIDVANEMARRLRACKDIQLSMTRLRCYDDTLADYNLQSLTLADLGQDIGKWDIINEKSSISGRHNIMLSLKANAPIMTPREGNVWPTLVMRCRDGQTESYLVFHVNLADKSKNTRPRTAVTTRFDGGKPTTVMWDLSQDNLGAFAPDASALIESALASERLYTQVTPPTKSMIESTFDLRGLDKAIVPLKNACAQ</sequence>
<keyword evidence="1" id="KW-0732">Signal</keyword>
<dbReference type="STRING" id="856793.MICA_1690"/>
<feature type="signal peptide" evidence="1">
    <location>
        <begin position="1"/>
        <end position="25"/>
    </location>
</feature>
<name>G2KRP5_MICAA</name>
<feature type="chain" id="PRO_5003432944" description="Type VI secretion system-associated protein TagO" evidence="1">
    <location>
        <begin position="26"/>
        <end position="240"/>
    </location>
</feature>
<dbReference type="OrthoDB" id="7831428at2"/>
<dbReference type="Proteomes" id="UP000009286">
    <property type="component" value="Chromosome"/>
</dbReference>